<accession>A0A495X5Q0</accession>
<proteinExistence type="predicted"/>
<gene>
    <name evidence="1" type="ORF">DFJ66_2579</name>
</gene>
<protein>
    <recommendedName>
        <fullName evidence="3">Phage integrase family protein</fullName>
    </recommendedName>
</protein>
<sequence length="164" mass="18909">MRARLLGHRNLNTAQAYMAVFDEELVRSYRAFLGNRRALRPEAEHREATEQEWREFQQHFQTRKLELGECGRPYGAPCKHEHACIRCPSLRVDPRARPRLVEIIDNLRDRIAEARMNGWLGEVQGLQVSLNEAARKLAGFDRARDRQPAGTVNLGMPVITHNNT</sequence>
<keyword evidence="2" id="KW-1185">Reference proteome</keyword>
<evidence type="ECO:0000313" key="1">
    <source>
        <dbReference type="EMBL" id="RKT69360.1"/>
    </source>
</evidence>
<dbReference type="AlphaFoldDB" id="A0A495X5Q0"/>
<organism evidence="1 2">
    <name type="scientific">Saccharothrix variisporea</name>
    <dbReference type="NCBI Taxonomy" id="543527"/>
    <lineage>
        <taxon>Bacteria</taxon>
        <taxon>Bacillati</taxon>
        <taxon>Actinomycetota</taxon>
        <taxon>Actinomycetes</taxon>
        <taxon>Pseudonocardiales</taxon>
        <taxon>Pseudonocardiaceae</taxon>
        <taxon>Saccharothrix</taxon>
    </lineage>
</organism>
<dbReference type="RefSeq" id="WP_211351111.1">
    <property type="nucleotide sequence ID" value="NZ_JBIUBA010000002.1"/>
</dbReference>
<reference evidence="1 2" key="1">
    <citation type="submission" date="2018-10" db="EMBL/GenBank/DDBJ databases">
        <title>Sequencing the genomes of 1000 actinobacteria strains.</title>
        <authorList>
            <person name="Klenk H.-P."/>
        </authorList>
    </citation>
    <scope>NUCLEOTIDE SEQUENCE [LARGE SCALE GENOMIC DNA]</scope>
    <source>
        <strain evidence="1 2">DSM 43911</strain>
    </source>
</reference>
<evidence type="ECO:0008006" key="3">
    <source>
        <dbReference type="Google" id="ProtNLM"/>
    </source>
</evidence>
<evidence type="ECO:0000313" key="2">
    <source>
        <dbReference type="Proteomes" id="UP000272729"/>
    </source>
</evidence>
<name>A0A495X5Q0_9PSEU</name>
<comment type="caution">
    <text evidence="1">The sequence shown here is derived from an EMBL/GenBank/DDBJ whole genome shotgun (WGS) entry which is preliminary data.</text>
</comment>
<dbReference type="Proteomes" id="UP000272729">
    <property type="component" value="Unassembled WGS sequence"/>
</dbReference>
<dbReference type="EMBL" id="RBXR01000001">
    <property type="protein sequence ID" value="RKT69360.1"/>
    <property type="molecule type" value="Genomic_DNA"/>
</dbReference>